<organism evidence="1 2">
    <name type="scientific">Phialocephala subalpina</name>
    <dbReference type="NCBI Taxonomy" id="576137"/>
    <lineage>
        <taxon>Eukaryota</taxon>
        <taxon>Fungi</taxon>
        <taxon>Dikarya</taxon>
        <taxon>Ascomycota</taxon>
        <taxon>Pezizomycotina</taxon>
        <taxon>Leotiomycetes</taxon>
        <taxon>Helotiales</taxon>
        <taxon>Mollisiaceae</taxon>
        <taxon>Phialocephala</taxon>
        <taxon>Phialocephala fortinii species complex</taxon>
    </lineage>
</organism>
<name>A0A1L7X9M8_9HELO</name>
<evidence type="ECO:0000313" key="2">
    <source>
        <dbReference type="Proteomes" id="UP000184330"/>
    </source>
</evidence>
<sequence>MTLQIGASGGLQALQLGLNELASAIVVGKEIGSLFTRQDDAGLFKVFEENFHVKVKKLPKWLETIDFSRRTLIHGQDMRQHKSFRAMTNVRIDTLEGVASLLVLCSHDVLQGMTPGVVESLLVGTFSPIVDPGTLQGERFPHAMKKLLEIFITATVDSDRYSEQFGQAVRWKSEILMILDTPDFPPVSSQRAYQSHLNFLRELLGASTREEMSSHTTDLSASDTAMIGYPPSRDIKIYDTLFLDTAFIALAAAANGARVMLEVHKRTGVYRIPEPVSNDFGDALIVRLWLIQPPEYVSKVLEYIETNQRTYMDSLSRNNSIETYENVTIFGGELELSTAIAGKLGYKAHSSELDQERVVQTLWKKGFDLGISLRWHILPQLGEQSMNLQLCYENTELPPVSKQVLFLLSSVSMRSNVDTIPSMRKLSRERALIVDEVYRLKQYDDTPEDPEFQKALQLVSIAIVVGTLHNLTHAPAGDAFQYAFNIENIEHPDGPFLILLDKFIGHINHQELIRAAASLWGGATKASQDFKIEDERVVGIVAPHSTILLTLIRDPLGFAATAAPLLTMIRGSVPMLPRNPRNGFVIAAGPMETYGDFARREFRCNPSESWPDEEGEPLPGDIVITIEPDVGNDSRRIVLCSYFEGQLVFELDPVLVFENLIRWRFYVDSDIHVTVYNGINRERSGPRPMSETDLLTLKHFKAVDGTAYFWARNPAWLISVVGCVENHRASIYLGAKTDSRNFTEVEDGEVVIQFC</sequence>
<protein>
    <submittedName>
        <fullName evidence="1">Uncharacterized protein</fullName>
    </submittedName>
</protein>
<dbReference type="EMBL" id="FJOG01000019">
    <property type="protein sequence ID" value="CZR61696.1"/>
    <property type="molecule type" value="Genomic_DNA"/>
</dbReference>
<gene>
    <name evidence="1" type="ORF">PAC_11593</name>
</gene>
<reference evidence="1 2" key="1">
    <citation type="submission" date="2016-03" db="EMBL/GenBank/DDBJ databases">
        <authorList>
            <person name="Ploux O."/>
        </authorList>
    </citation>
    <scope>NUCLEOTIDE SEQUENCE [LARGE SCALE GENOMIC DNA]</scope>
    <source>
        <strain evidence="1 2">UAMH 11012</strain>
    </source>
</reference>
<evidence type="ECO:0000313" key="1">
    <source>
        <dbReference type="EMBL" id="CZR61696.1"/>
    </source>
</evidence>
<accession>A0A1L7X9M8</accession>
<proteinExistence type="predicted"/>
<dbReference type="AlphaFoldDB" id="A0A1L7X9M8"/>
<dbReference type="Proteomes" id="UP000184330">
    <property type="component" value="Unassembled WGS sequence"/>
</dbReference>
<keyword evidence="2" id="KW-1185">Reference proteome</keyword>
<dbReference type="OrthoDB" id="3512936at2759"/>